<keyword evidence="1" id="KW-0812">Transmembrane</keyword>
<organism evidence="2">
    <name type="scientific">Timspurckia oligopyrenoides</name>
    <dbReference type="NCBI Taxonomy" id="708627"/>
    <lineage>
        <taxon>Eukaryota</taxon>
        <taxon>Rhodophyta</taxon>
        <taxon>Bangiophyceae</taxon>
        <taxon>Porphyridiales</taxon>
        <taxon>Porphyridiaceae</taxon>
        <taxon>Timspurckia</taxon>
    </lineage>
</organism>
<reference evidence="2" key="1">
    <citation type="submission" date="2021-01" db="EMBL/GenBank/DDBJ databases">
        <authorList>
            <person name="Corre E."/>
            <person name="Pelletier E."/>
            <person name="Niang G."/>
            <person name="Scheremetjew M."/>
            <person name="Finn R."/>
            <person name="Kale V."/>
            <person name="Holt S."/>
            <person name="Cochrane G."/>
            <person name="Meng A."/>
            <person name="Brown T."/>
            <person name="Cohen L."/>
        </authorList>
    </citation>
    <scope>NUCLEOTIDE SEQUENCE</scope>
    <source>
        <strain evidence="2">CCMP3278</strain>
    </source>
</reference>
<feature type="transmembrane region" description="Helical" evidence="1">
    <location>
        <begin position="402"/>
        <end position="433"/>
    </location>
</feature>
<evidence type="ECO:0000313" key="2">
    <source>
        <dbReference type="EMBL" id="CAD8824190.1"/>
    </source>
</evidence>
<name>A0A7S0ZJW7_9RHOD</name>
<proteinExistence type="predicted"/>
<evidence type="ECO:0000256" key="1">
    <source>
        <dbReference type="SAM" id="Phobius"/>
    </source>
</evidence>
<gene>
    <name evidence="2" type="ORF">TOLI1172_LOCUS8589</name>
</gene>
<accession>A0A7S0ZJW7</accession>
<feature type="transmembrane region" description="Helical" evidence="1">
    <location>
        <begin position="333"/>
        <end position="351"/>
    </location>
</feature>
<sequence>MITFDSFQTRLLFQSLPITLHLSGHLHSLYNYVPNGLSRSIYAPMTHSYSFDLQVPSLWADNAYRVILFFQKTLSSASQFPYQTCYLHHNACIVISSPDDFSHTIDHRDKSVDEVVIVVHVVFLHRENLTNQTFSVYIDGTFVGFAERHLVQSEVYPIYVLRIQPHIIPDRVHLLEIKVESFDQQRITIATRYIRGMNHSSRSYSLMRSKIVSCLDLGKSLMLSIDFSSAAKWLYSAGITFVLILLLIPLCSLVFQIHKTAGIITQSLFHKCRLYWLVLTLYLCFCCVFPVLILPSFTSESSKTVFAFALSGNLCEWNGICVYRADLSLMLVYWLYLLILPLLTLFSICAYQQELLSQNNSLHSAKHRQKSLRYTTAFEKIALICGLLWVTCQSISSFLKIAAAYGILYAICSPMVSGGVALSVLVVIHFVSIEIQIRAAKRRANSSVLWLRSSSPGNSEEDKMETGKLE</sequence>
<protein>
    <submittedName>
        <fullName evidence="2">Uncharacterized protein</fullName>
    </submittedName>
</protein>
<feature type="transmembrane region" description="Helical" evidence="1">
    <location>
        <begin position="275"/>
        <end position="297"/>
    </location>
</feature>
<keyword evidence="1" id="KW-1133">Transmembrane helix</keyword>
<keyword evidence="1" id="KW-0472">Membrane</keyword>
<dbReference type="EMBL" id="HBFP01011865">
    <property type="protein sequence ID" value="CAD8824190.1"/>
    <property type="molecule type" value="Transcribed_RNA"/>
</dbReference>
<feature type="transmembrane region" description="Helical" evidence="1">
    <location>
        <begin position="372"/>
        <end position="390"/>
    </location>
</feature>
<feature type="transmembrane region" description="Helical" evidence="1">
    <location>
        <begin position="233"/>
        <end position="255"/>
    </location>
</feature>
<dbReference type="AlphaFoldDB" id="A0A7S0ZJW7"/>